<dbReference type="InterPro" id="IPR036188">
    <property type="entry name" value="FAD/NAD-bd_sf"/>
</dbReference>
<evidence type="ECO:0000256" key="3">
    <source>
        <dbReference type="ARBA" id="ARBA00022827"/>
    </source>
</evidence>
<name>A0A2T3AD83_9PEZI</name>
<evidence type="ECO:0000256" key="4">
    <source>
        <dbReference type="ARBA" id="ARBA00023002"/>
    </source>
</evidence>
<evidence type="ECO:0000313" key="7">
    <source>
        <dbReference type="Proteomes" id="UP000241462"/>
    </source>
</evidence>
<dbReference type="PRINTS" id="PR00411">
    <property type="entry name" value="PNDRDTASEI"/>
</dbReference>
<dbReference type="SUPFAM" id="SSF51905">
    <property type="entry name" value="FAD/NAD(P)-binding domain"/>
    <property type="match status" value="1"/>
</dbReference>
<keyword evidence="7" id="KW-1185">Reference proteome</keyword>
<evidence type="ECO:0000256" key="1">
    <source>
        <dbReference type="ARBA" id="ARBA00006442"/>
    </source>
</evidence>
<evidence type="ECO:0000259" key="5">
    <source>
        <dbReference type="Pfam" id="PF07992"/>
    </source>
</evidence>
<dbReference type="GO" id="GO:0004174">
    <property type="term" value="F:electron-transferring-flavoprotein dehydrogenase activity"/>
    <property type="evidence" value="ECO:0007669"/>
    <property type="project" value="TreeGrafter"/>
</dbReference>
<evidence type="ECO:0000313" key="6">
    <source>
        <dbReference type="EMBL" id="PSR92175.1"/>
    </source>
</evidence>
<dbReference type="EMBL" id="KZ678409">
    <property type="protein sequence ID" value="PSR92175.1"/>
    <property type="molecule type" value="Genomic_DNA"/>
</dbReference>
<dbReference type="PANTHER" id="PTHR43735">
    <property type="entry name" value="APOPTOSIS-INDUCING FACTOR 1"/>
    <property type="match status" value="1"/>
</dbReference>
<dbReference type="PANTHER" id="PTHR43735:SF3">
    <property type="entry name" value="FERROPTOSIS SUPPRESSOR PROTEIN 1"/>
    <property type="match status" value="1"/>
</dbReference>
<dbReference type="InterPro" id="IPR023753">
    <property type="entry name" value="FAD/NAD-binding_dom"/>
</dbReference>
<dbReference type="AlphaFoldDB" id="A0A2T3AD83"/>
<dbReference type="Proteomes" id="UP000241462">
    <property type="component" value="Unassembled WGS sequence"/>
</dbReference>
<reference evidence="6 7" key="1">
    <citation type="journal article" date="2018" name="Mycol. Prog.">
        <title>Coniella lustricola, a new species from submerged detritus.</title>
        <authorList>
            <person name="Raudabaugh D.B."/>
            <person name="Iturriaga T."/>
            <person name="Carver A."/>
            <person name="Mondo S."/>
            <person name="Pangilinan J."/>
            <person name="Lipzen A."/>
            <person name="He G."/>
            <person name="Amirebrahimi M."/>
            <person name="Grigoriev I.V."/>
            <person name="Miller A.N."/>
        </authorList>
    </citation>
    <scope>NUCLEOTIDE SEQUENCE [LARGE SCALE GENOMIC DNA]</scope>
    <source>
        <strain evidence="6 7">B22-T-1</strain>
    </source>
</reference>
<accession>A0A2T3AD83</accession>
<dbReference type="Gene3D" id="3.50.50.100">
    <property type="match status" value="1"/>
</dbReference>
<comment type="similarity">
    <text evidence="1">Belongs to the FAD-dependent oxidoreductase family.</text>
</comment>
<keyword evidence="3" id="KW-0274">FAD</keyword>
<evidence type="ECO:0000256" key="2">
    <source>
        <dbReference type="ARBA" id="ARBA00022630"/>
    </source>
</evidence>
<feature type="domain" description="FAD/NAD(P)-binding" evidence="5">
    <location>
        <begin position="4"/>
        <end position="289"/>
    </location>
</feature>
<dbReference type="GO" id="GO:0050660">
    <property type="term" value="F:flavin adenine dinucleotide binding"/>
    <property type="evidence" value="ECO:0007669"/>
    <property type="project" value="TreeGrafter"/>
</dbReference>
<dbReference type="InParanoid" id="A0A2T3AD83"/>
<dbReference type="Pfam" id="PF07992">
    <property type="entry name" value="Pyr_redox_2"/>
    <property type="match status" value="1"/>
</dbReference>
<keyword evidence="2" id="KW-0285">Flavoprotein</keyword>
<gene>
    <name evidence="6" type="ORF">BD289DRAFT_364917</name>
</gene>
<organism evidence="6 7">
    <name type="scientific">Coniella lustricola</name>
    <dbReference type="NCBI Taxonomy" id="2025994"/>
    <lineage>
        <taxon>Eukaryota</taxon>
        <taxon>Fungi</taxon>
        <taxon>Dikarya</taxon>
        <taxon>Ascomycota</taxon>
        <taxon>Pezizomycotina</taxon>
        <taxon>Sordariomycetes</taxon>
        <taxon>Sordariomycetidae</taxon>
        <taxon>Diaporthales</taxon>
        <taxon>Schizoparmaceae</taxon>
        <taxon>Coniella</taxon>
    </lineage>
</organism>
<dbReference type="GO" id="GO:0005737">
    <property type="term" value="C:cytoplasm"/>
    <property type="evidence" value="ECO:0007669"/>
    <property type="project" value="TreeGrafter"/>
</dbReference>
<protein>
    <recommendedName>
        <fullName evidence="5">FAD/NAD(P)-binding domain-containing protein</fullName>
    </recommendedName>
</protein>
<keyword evidence="4" id="KW-0560">Oxidoreductase</keyword>
<dbReference type="FunCoup" id="A0A2T3AD83">
    <property type="interactions" value="384"/>
</dbReference>
<sequence length="372" mass="39263">MTQTVVILGGSYGGLHVAHALLKQKSDIKVVLVSKSSHFYWNMASVRAIVPGTIPDEQLSQPLSVALERYPKEKYEIIIGAVGKVDPASKTVLISVPGSDRSVAYDQLVIATGARSNPTGPPVPWKHLDSHEETVSSLENVRKQVQAAQSIIVAGAGATGIELAGELAYEFGKTKEITLLCGGQSLLSGDSVGPSAKSALQKLNVKIQLGARVAGATELPDGKTELSLENGETMTTDLYLPTIGMLPNSEMLDATYLSEKGYVVVDASYRVKGLEKDGVWAIGDVVSKPRAGYLITQKQAAGVAKNILLTLQGKQPTNVKLMLVDILACAVGRSSGAGRIGFVKMPGTMVWLAKGRTLGIQQLPGYIDGSVA</sequence>
<dbReference type="STRING" id="2025994.A0A2T3AD83"/>
<proteinExistence type="inferred from homology"/>
<dbReference type="OrthoDB" id="202203at2759"/>
<dbReference type="PRINTS" id="PR00368">
    <property type="entry name" value="FADPNR"/>
</dbReference>